<sequence length="367" mass="41451">MSNLSSVLHQINESLLSTSESLESLKKQYEQPASESTGVRGRVIKDILKKNGEVDKVSLLSLKNGSLLAYLNSLVQVVGEKLSRQDMTAAQGRNSSVEHRVVLERGVRPLEKQLAYQLEKLTRAYTRMETEYAAAEKRAMQKQEQKLLNGDGNSSEDGSGSSEEDSEDESMSFRPNAAALMNDAKKTGRKTKSSDQPQNGDDNNNNDNDDEAESSTYKPPKISAMLPPRQNHFEDKFDAQQHKDRSGRSRMQAMDEYVREMSEQPEWEASVGTNILNHGKGGIKSSRDAEKEQRVKNFEEENFTRLNLKGNKMERRKAKQRERASRVNMIGGEDFSIFNSKRKLEGSTSRKATKKPRGVWDRAKTRL</sequence>
<name>A0A1G4KHT5_9SACH</name>
<organism evidence="2 3">
    <name type="scientific">Lachancea meyersii CBS 8951</name>
    <dbReference type="NCBI Taxonomy" id="1266667"/>
    <lineage>
        <taxon>Eukaryota</taxon>
        <taxon>Fungi</taxon>
        <taxon>Dikarya</taxon>
        <taxon>Ascomycota</taxon>
        <taxon>Saccharomycotina</taxon>
        <taxon>Saccharomycetes</taxon>
        <taxon>Saccharomycetales</taxon>
        <taxon>Saccharomycetaceae</taxon>
        <taxon>Lachancea</taxon>
    </lineage>
</organism>
<protein>
    <submittedName>
        <fullName evidence="2">LAME_0H16006g1_1</fullName>
    </submittedName>
</protein>
<dbReference type="PANTHER" id="PTHR13237">
    <property type="entry name" value="SOMETHING ABOUT SILENCING PROTEIN 10-RELATED"/>
    <property type="match status" value="1"/>
</dbReference>
<proteinExistence type="predicted"/>
<accession>A0A1G4KHT5</accession>
<feature type="compositionally biased region" description="Basic and acidic residues" evidence="1">
    <location>
        <begin position="358"/>
        <end position="367"/>
    </location>
</feature>
<feature type="compositionally biased region" description="Basic and acidic residues" evidence="1">
    <location>
        <begin position="136"/>
        <end position="145"/>
    </location>
</feature>
<evidence type="ECO:0000313" key="3">
    <source>
        <dbReference type="Proteomes" id="UP000191144"/>
    </source>
</evidence>
<dbReference type="OrthoDB" id="203440at2759"/>
<gene>
    <name evidence="2" type="ORF">LAME_0H16006G</name>
</gene>
<feature type="region of interest" description="Disordered" evidence="1">
    <location>
        <begin position="274"/>
        <end position="295"/>
    </location>
</feature>
<dbReference type="AlphaFoldDB" id="A0A1G4KHT5"/>
<feature type="region of interest" description="Disordered" evidence="1">
    <location>
        <begin position="339"/>
        <end position="367"/>
    </location>
</feature>
<dbReference type="InterPro" id="IPR007146">
    <property type="entry name" value="Sas10/Utp3/C1D"/>
</dbReference>
<dbReference type="PANTHER" id="PTHR13237:SF9">
    <property type="entry name" value="NEUROGUIDIN"/>
    <property type="match status" value="1"/>
</dbReference>
<dbReference type="Proteomes" id="UP000191144">
    <property type="component" value="Chromosome H"/>
</dbReference>
<reference evidence="3" key="1">
    <citation type="submission" date="2016-03" db="EMBL/GenBank/DDBJ databases">
        <authorList>
            <person name="Devillers Hugo."/>
        </authorList>
    </citation>
    <scope>NUCLEOTIDE SEQUENCE [LARGE SCALE GENOMIC DNA]</scope>
</reference>
<dbReference type="GO" id="GO:0032040">
    <property type="term" value="C:small-subunit processome"/>
    <property type="evidence" value="ECO:0007669"/>
    <property type="project" value="TreeGrafter"/>
</dbReference>
<dbReference type="EMBL" id="LT598480">
    <property type="protein sequence ID" value="SCV04131.1"/>
    <property type="molecule type" value="Genomic_DNA"/>
</dbReference>
<keyword evidence="3" id="KW-1185">Reference proteome</keyword>
<feature type="compositionally biased region" description="Low complexity" evidence="1">
    <location>
        <begin position="149"/>
        <end position="161"/>
    </location>
</feature>
<feature type="region of interest" description="Disordered" evidence="1">
    <location>
        <begin position="136"/>
        <end position="228"/>
    </location>
</feature>
<evidence type="ECO:0000313" key="2">
    <source>
        <dbReference type="EMBL" id="SCV04131.1"/>
    </source>
</evidence>
<feature type="compositionally biased region" description="Basic and acidic residues" evidence="1">
    <location>
        <begin position="285"/>
        <end position="295"/>
    </location>
</feature>
<evidence type="ECO:0000256" key="1">
    <source>
        <dbReference type="SAM" id="MobiDB-lite"/>
    </source>
</evidence>
<dbReference type="Pfam" id="PF04000">
    <property type="entry name" value="Sas10_Utp3"/>
    <property type="match status" value="1"/>
</dbReference>
<dbReference type="GO" id="GO:0000462">
    <property type="term" value="P:maturation of SSU-rRNA from tricistronic rRNA transcript (SSU-rRNA, 5.8S rRNA, LSU-rRNA)"/>
    <property type="evidence" value="ECO:0007669"/>
    <property type="project" value="TreeGrafter"/>
</dbReference>